<dbReference type="NCBIfam" id="NF038066">
    <property type="entry name" value="MptB"/>
    <property type="match status" value="1"/>
</dbReference>
<dbReference type="EMBL" id="BMMV01000017">
    <property type="protein sequence ID" value="GGK11122.1"/>
    <property type="molecule type" value="Genomic_DNA"/>
</dbReference>
<dbReference type="Pfam" id="PF26314">
    <property type="entry name" value="MptA_B_family"/>
    <property type="match status" value="1"/>
</dbReference>
<keyword evidence="10" id="KW-1185">Reference proteome</keyword>
<sequence>MADGDHSVRPRTRQARIEDPSVRACRARHVPDSLRRTARSLPATGHGHAPWVQTPGDESHIRKCRLLGLTGSTAVAVGGASAGALPVGEALAPSSGAAAVGLFGAYFGLVLLVAAWAWLGRAVRGPRPPGARGMVVTLAVWAAPLVIAPPLFSRDVYSYLAQGAMVDAQIDVYAHGPDQLGGPLAAQVSPMWQDTPTPYGPLFLSFASLIARATRAELSAGVLGMRLVALLGVGLMVVSLVPLARRSGTPPGAALWLGALNPLLLLHLVAGAHNDAVMLGLLGMALVAAKGRFPLLGAVLMTLAALVKAPAALGLLAVAAFWAGGLTGRYRWLRAAGAVAGVSLATTAVVTAVTGTGYGWIGALNTPVSQHNWALTSLLGRMTASALHSAGSDLAPFALDAWRAAGLAATAVAVLLVWLRRPRHSPVYALGLSLIAVAVLGPAIRPWYVLWGLFPLAAAAPAGPARRVVAVASGVLALAQLPSGLAADGLQLALAACGGLFAVVALFWAREMSGDEVTLTAREPGRTA</sequence>
<protein>
    <recommendedName>
        <fullName evidence="11">DUF2029 domain-containing protein</fullName>
    </recommendedName>
</protein>
<comment type="caution">
    <text evidence="9">The sequence shown here is derived from an EMBL/GenBank/DDBJ whole genome shotgun (WGS) entry which is preliminary data.</text>
</comment>
<keyword evidence="5 8" id="KW-1133">Transmembrane helix</keyword>
<feature type="transmembrane region" description="Helical" evidence="8">
    <location>
        <begin position="97"/>
        <end position="119"/>
    </location>
</feature>
<name>A0ABQ2EG24_9ACTN</name>
<comment type="similarity">
    <text evidence="7">Belongs to the MptA/B family.</text>
</comment>
<feature type="transmembrane region" description="Helical" evidence="8">
    <location>
        <begin position="66"/>
        <end position="85"/>
    </location>
</feature>
<dbReference type="Proteomes" id="UP000660265">
    <property type="component" value="Unassembled WGS sequence"/>
</dbReference>
<evidence type="ECO:0000256" key="2">
    <source>
        <dbReference type="ARBA" id="ARBA00022676"/>
    </source>
</evidence>
<keyword evidence="2" id="KW-0328">Glycosyltransferase</keyword>
<evidence type="ECO:0008006" key="11">
    <source>
        <dbReference type="Google" id="ProtNLM"/>
    </source>
</evidence>
<organism evidence="9 10">
    <name type="scientific">Streptomyces camponoticapitis</name>
    <dbReference type="NCBI Taxonomy" id="1616125"/>
    <lineage>
        <taxon>Bacteria</taxon>
        <taxon>Bacillati</taxon>
        <taxon>Actinomycetota</taxon>
        <taxon>Actinomycetes</taxon>
        <taxon>Kitasatosporales</taxon>
        <taxon>Streptomycetaceae</taxon>
        <taxon>Streptomyces</taxon>
    </lineage>
</organism>
<keyword evidence="6 8" id="KW-0472">Membrane</keyword>
<feature type="transmembrane region" description="Helical" evidence="8">
    <location>
        <begin position="131"/>
        <end position="152"/>
    </location>
</feature>
<feature type="transmembrane region" description="Helical" evidence="8">
    <location>
        <begin position="490"/>
        <end position="509"/>
    </location>
</feature>
<proteinExistence type="inferred from homology"/>
<evidence type="ECO:0000256" key="1">
    <source>
        <dbReference type="ARBA" id="ARBA00004141"/>
    </source>
</evidence>
<evidence type="ECO:0000313" key="10">
    <source>
        <dbReference type="Proteomes" id="UP000660265"/>
    </source>
</evidence>
<dbReference type="InterPro" id="IPR049829">
    <property type="entry name" value="MptA/B-like"/>
</dbReference>
<feature type="transmembrane region" description="Helical" evidence="8">
    <location>
        <begin position="426"/>
        <end position="444"/>
    </location>
</feature>
<comment type="subcellular location">
    <subcellularLocation>
        <location evidence="1">Membrane</location>
        <topology evidence="1">Multi-pass membrane protein</topology>
    </subcellularLocation>
</comment>
<keyword evidence="4 8" id="KW-0812">Transmembrane</keyword>
<reference evidence="10" key="1">
    <citation type="journal article" date="2019" name="Int. J. Syst. Evol. Microbiol.">
        <title>The Global Catalogue of Microorganisms (GCM) 10K type strain sequencing project: providing services to taxonomists for standard genome sequencing and annotation.</title>
        <authorList>
            <consortium name="The Broad Institute Genomics Platform"/>
            <consortium name="The Broad Institute Genome Sequencing Center for Infectious Disease"/>
            <person name="Wu L."/>
            <person name="Ma J."/>
        </authorList>
    </citation>
    <scope>NUCLEOTIDE SEQUENCE [LARGE SCALE GENOMIC DNA]</scope>
    <source>
        <strain evidence="10">CGMCC 4.7275</strain>
    </source>
</reference>
<feature type="transmembrane region" description="Helical" evidence="8">
    <location>
        <begin position="218"/>
        <end position="241"/>
    </location>
</feature>
<feature type="transmembrane region" description="Helical" evidence="8">
    <location>
        <begin position="293"/>
        <end position="323"/>
    </location>
</feature>
<evidence type="ECO:0000313" key="9">
    <source>
        <dbReference type="EMBL" id="GGK11122.1"/>
    </source>
</evidence>
<feature type="transmembrane region" description="Helical" evidence="8">
    <location>
        <begin position="253"/>
        <end position="273"/>
    </location>
</feature>
<evidence type="ECO:0000256" key="8">
    <source>
        <dbReference type="SAM" id="Phobius"/>
    </source>
</evidence>
<keyword evidence="3" id="KW-0808">Transferase</keyword>
<evidence type="ECO:0000256" key="5">
    <source>
        <dbReference type="ARBA" id="ARBA00022989"/>
    </source>
</evidence>
<accession>A0ABQ2EG24</accession>
<feature type="transmembrane region" description="Helical" evidence="8">
    <location>
        <begin position="335"/>
        <end position="361"/>
    </location>
</feature>
<evidence type="ECO:0000256" key="7">
    <source>
        <dbReference type="ARBA" id="ARBA00043987"/>
    </source>
</evidence>
<gene>
    <name evidence="9" type="ORF">GCM10011583_49030</name>
</gene>
<feature type="transmembrane region" description="Helical" evidence="8">
    <location>
        <begin position="401"/>
        <end position="419"/>
    </location>
</feature>
<evidence type="ECO:0000256" key="3">
    <source>
        <dbReference type="ARBA" id="ARBA00022679"/>
    </source>
</evidence>
<evidence type="ECO:0000256" key="4">
    <source>
        <dbReference type="ARBA" id="ARBA00022692"/>
    </source>
</evidence>
<evidence type="ECO:0000256" key="6">
    <source>
        <dbReference type="ARBA" id="ARBA00023136"/>
    </source>
</evidence>